<evidence type="ECO:0000313" key="3">
    <source>
        <dbReference type="Proteomes" id="UP001075704"/>
    </source>
</evidence>
<name>A0ABD4VQ28_BACFG</name>
<sequence>MKYKTSLIAILWGSLLCFTLPVLAQNNLQRQKDSLRQVIEHSEGIDKLKSYNRLYYLYMSEVADNQKMDTLLRLFSRVEAEAIKQGNVEMQGMVYGNTIISHINRKEYDEIIQKAPGYLDFYIRHELWKFYYQINMQLITAYNLKGDYKQAAEAAELMFDRARKREDKAGMALALYATGITYNVQNRWKEEEECFRECVGLLWEVSGYDNILTQSYAFLCTALRAQVT</sequence>
<gene>
    <name evidence="2" type="ORF">O1422_05010</name>
</gene>
<accession>A0ABD4VQ28</accession>
<dbReference type="EMBL" id="JAPUAC010000003">
    <property type="protein sequence ID" value="MCZ2653521.1"/>
    <property type="molecule type" value="Genomic_DNA"/>
</dbReference>
<evidence type="ECO:0000256" key="1">
    <source>
        <dbReference type="SAM" id="SignalP"/>
    </source>
</evidence>
<feature type="signal peptide" evidence="1">
    <location>
        <begin position="1"/>
        <end position="24"/>
    </location>
</feature>
<proteinExistence type="predicted"/>
<reference evidence="2" key="1">
    <citation type="submission" date="2022-12" db="EMBL/GenBank/DDBJ databases">
        <title>Development of a Multilocus Sequence Typing Scheme for Bacteroides fragilis Based on Whole Genome Sequencing Data and Clinical Application.</title>
        <authorList>
            <person name="Nielsen F.D."/>
            <person name="Justesen U.S."/>
        </authorList>
    </citation>
    <scope>NUCLEOTIDE SEQUENCE</scope>
    <source>
        <strain evidence="2">BF_BC_ODE_DK_2015_2</strain>
    </source>
</reference>
<dbReference type="RefSeq" id="WP_269098165.1">
    <property type="nucleotide sequence ID" value="NZ_JAPUAC010000003.1"/>
</dbReference>
<keyword evidence="1" id="KW-0732">Signal</keyword>
<comment type="caution">
    <text evidence="2">The sequence shown here is derived from an EMBL/GenBank/DDBJ whole genome shotgun (WGS) entry which is preliminary data.</text>
</comment>
<dbReference type="Proteomes" id="UP001075704">
    <property type="component" value="Unassembled WGS sequence"/>
</dbReference>
<dbReference type="SUPFAM" id="SSF48452">
    <property type="entry name" value="TPR-like"/>
    <property type="match status" value="1"/>
</dbReference>
<organism evidence="2 3">
    <name type="scientific">Bacteroides fragilis</name>
    <dbReference type="NCBI Taxonomy" id="817"/>
    <lineage>
        <taxon>Bacteria</taxon>
        <taxon>Pseudomonadati</taxon>
        <taxon>Bacteroidota</taxon>
        <taxon>Bacteroidia</taxon>
        <taxon>Bacteroidales</taxon>
        <taxon>Bacteroidaceae</taxon>
        <taxon>Bacteroides</taxon>
    </lineage>
</organism>
<protein>
    <submittedName>
        <fullName evidence="2">Uncharacterized protein</fullName>
    </submittedName>
</protein>
<feature type="chain" id="PRO_5044793412" evidence="1">
    <location>
        <begin position="25"/>
        <end position="228"/>
    </location>
</feature>
<dbReference type="AlphaFoldDB" id="A0ABD4VQ28"/>
<evidence type="ECO:0000313" key="2">
    <source>
        <dbReference type="EMBL" id="MCZ2653521.1"/>
    </source>
</evidence>
<dbReference type="Gene3D" id="1.25.40.10">
    <property type="entry name" value="Tetratricopeptide repeat domain"/>
    <property type="match status" value="1"/>
</dbReference>
<dbReference type="InterPro" id="IPR011990">
    <property type="entry name" value="TPR-like_helical_dom_sf"/>
</dbReference>